<dbReference type="AlphaFoldDB" id="X6M697"/>
<protein>
    <submittedName>
        <fullName evidence="2">Uncharacterized protein</fullName>
    </submittedName>
</protein>
<organism evidence="2 3">
    <name type="scientific">Reticulomyxa filosa</name>
    <dbReference type="NCBI Taxonomy" id="46433"/>
    <lineage>
        <taxon>Eukaryota</taxon>
        <taxon>Sar</taxon>
        <taxon>Rhizaria</taxon>
        <taxon>Retaria</taxon>
        <taxon>Foraminifera</taxon>
        <taxon>Monothalamids</taxon>
        <taxon>Reticulomyxidae</taxon>
        <taxon>Reticulomyxa</taxon>
    </lineage>
</organism>
<keyword evidence="3" id="KW-1185">Reference proteome</keyword>
<evidence type="ECO:0000313" key="2">
    <source>
        <dbReference type="EMBL" id="ETO09419.1"/>
    </source>
</evidence>
<name>X6M697_RETFI</name>
<reference evidence="2 3" key="1">
    <citation type="journal article" date="2013" name="Curr. Biol.">
        <title>The Genome of the Foraminiferan Reticulomyxa filosa.</title>
        <authorList>
            <person name="Glockner G."/>
            <person name="Hulsmann N."/>
            <person name="Schleicher M."/>
            <person name="Noegel A.A."/>
            <person name="Eichinger L."/>
            <person name="Gallinger C."/>
            <person name="Pawlowski J."/>
            <person name="Sierra R."/>
            <person name="Euteneuer U."/>
            <person name="Pillet L."/>
            <person name="Moustafa A."/>
            <person name="Platzer M."/>
            <person name="Groth M."/>
            <person name="Szafranski K."/>
            <person name="Schliwa M."/>
        </authorList>
    </citation>
    <scope>NUCLEOTIDE SEQUENCE [LARGE SCALE GENOMIC DNA]</scope>
</reference>
<accession>X6M697</accession>
<evidence type="ECO:0000313" key="3">
    <source>
        <dbReference type="Proteomes" id="UP000023152"/>
    </source>
</evidence>
<dbReference type="Proteomes" id="UP000023152">
    <property type="component" value="Unassembled WGS sequence"/>
</dbReference>
<dbReference type="EMBL" id="ASPP01024078">
    <property type="protein sequence ID" value="ETO09419.1"/>
    <property type="molecule type" value="Genomic_DNA"/>
</dbReference>
<comment type="caution">
    <text evidence="2">The sequence shown here is derived from an EMBL/GenBank/DDBJ whole genome shotgun (WGS) entry which is preliminary data.</text>
</comment>
<gene>
    <name evidence="2" type="ORF">RFI_27958</name>
</gene>
<evidence type="ECO:0000256" key="1">
    <source>
        <dbReference type="SAM" id="MobiDB-lite"/>
    </source>
</evidence>
<sequence length="96" mass="10892">MKKEALELGLLSVSQFSNPLPDRLLKYSGLVSFCDRKVDEELKQHLRIIVIKKEDLKSKSTLKTAEQNLLQSPSSCIKKKKKKKEGKGEKNSTLYG</sequence>
<feature type="region of interest" description="Disordered" evidence="1">
    <location>
        <begin position="75"/>
        <end position="96"/>
    </location>
</feature>
<feature type="non-terminal residue" evidence="2">
    <location>
        <position position="96"/>
    </location>
</feature>
<proteinExistence type="predicted"/>